<dbReference type="Gramene" id="ORUFI11G16600.1">
    <property type="protein sequence ID" value="ORUFI11G16600.1"/>
    <property type="gene ID" value="ORUFI11G16600"/>
</dbReference>
<dbReference type="AlphaFoldDB" id="A0A0E0R976"/>
<dbReference type="HOGENOM" id="CLU_2337294_0_0_1"/>
<dbReference type="Proteomes" id="UP000008022">
    <property type="component" value="Unassembled WGS sequence"/>
</dbReference>
<evidence type="ECO:0000313" key="1">
    <source>
        <dbReference type="EnsemblPlants" id="ORUFI11G16600.1"/>
    </source>
</evidence>
<name>A0A0E0R976_ORYRU</name>
<organism evidence="1 2">
    <name type="scientific">Oryza rufipogon</name>
    <name type="common">Brownbeard rice</name>
    <name type="synonym">Asian wild rice</name>
    <dbReference type="NCBI Taxonomy" id="4529"/>
    <lineage>
        <taxon>Eukaryota</taxon>
        <taxon>Viridiplantae</taxon>
        <taxon>Streptophyta</taxon>
        <taxon>Embryophyta</taxon>
        <taxon>Tracheophyta</taxon>
        <taxon>Spermatophyta</taxon>
        <taxon>Magnoliopsida</taxon>
        <taxon>Liliopsida</taxon>
        <taxon>Poales</taxon>
        <taxon>Poaceae</taxon>
        <taxon>BOP clade</taxon>
        <taxon>Oryzoideae</taxon>
        <taxon>Oryzeae</taxon>
        <taxon>Oryzinae</taxon>
        <taxon>Oryza</taxon>
    </lineage>
</organism>
<accession>A0A0E0R976</accession>
<reference evidence="1" key="2">
    <citation type="submission" date="2015-06" db="UniProtKB">
        <authorList>
            <consortium name="EnsemblPlants"/>
        </authorList>
    </citation>
    <scope>IDENTIFICATION</scope>
</reference>
<reference evidence="2" key="1">
    <citation type="submission" date="2013-06" db="EMBL/GenBank/DDBJ databases">
        <authorList>
            <person name="Zhao Q."/>
        </authorList>
    </citation>
    <scope>NUCLEOTIDE SEQUENCE</scope>
    <source>
        <strain evidence="2">cv. W1943</strain>
    </source>
</reference>
<dbReference type="EnsemblPlants" id="ORUFI11G16600.1">
    <property type="protein sequence ID" value="ORUFI11G16600.1"/>
    <property type="gene ID" value="ORUFI11G16600"/>
</dbReference>
<keyword evidence="2" id="KW-1185">Reference proteome</keyword>
<protein>
    <submittedName>
        <fullName evidence="1">Uncharacterized protein</fullName>
    </submittedName>
</protein>
<proteinExistence type="predicted"/>
<sequence length="98" mass="10065">MRELSCFGNSSVGIAAAVWPRRRAGSLAVGGNHGGVRCLAALREGAPHPGHRCAGATGLAVAFDDALLPSSRRAYHVLHKKRGSRSLATAADTAVGVH</sequence>
<evidence type="ECO:0000313" key="2">
    <source>
        <dbReference type="Proteomes" id="UP000008022"/>
    </source>
</evidence>